<evidence type="ECO:0000256" key="6">
    <source>
        <dbReference type="ARBA" id="ARBA00023170"/>
    </source>
</evidence>
<keyword evidence="6" id="KW-0675">Receptor</keyword>
<accession>A0A8J6EY88</accession>
<feature type="domain" description="G-protein coupled receptors family 1 profile" evidence="10">
    <location>
        <begin position="53"/>
        <end position="336"/>
    </location>
</feature>
<comment type="subcellular location">
    <subcellularLocation>
        <location evidence="1">Membrane</location>
        <topology evidence="1">Multi-pass membrane protein</topology>
    </subcellularLocation>
</comment>
<evidence type="ECO:0000256" key="1">
    <source>
        <dbReference type="ARBA" id="ARBA00004141"/>
    </source>
</evidence>
<keyword evidence="3 9" id="KW-1133">Transmembrane helix</keyword>
<dbReference type="InterPro" id="IPR017452">
    <property type="entry name" value="GPCR_Rhodpsn_7TM"/>
</dbReference>
<dbReference type="GO" id="GO:0004930">
    <property type="term" value="F:G protein-coupled receptor activity"/>
    <property type="evidence" value="ECO:0007669"/>
    <property type="project" value="UniProtKB-KW"/>
</dbReference>
<dbReference type="Proteomes" id="UP000770717">
    <property type="component" value="Unassembled WGS sequence"/>
</dbReference>
<organism evidence="11 12">
    <name type="scientific">Eleutherodactylus coqui</name>
    <name type="common">Puerto Rican coqui</name>
    <dbReference type="NCBI Taxonomy" id="57060"/>
    <lineage>
        <taxon>Eukaryota</taxon>
        <taxon>Metazoa</taxon>
        <taxon>Chordata</taxon>
        <taxon>Craniata</taxon>
        <taxon>Vertebrata</taxon>
        <taxon>Euteleostomi</taxon>
        <taxon>Amphibia</taxon>
        <taxon>Batrachia</taxon>
        <taxon>Anura</taxon>
        <taxon>Neobatrachia</taxon>
        <taxon>Hyloidea</taxon>
        <taxon>Eleutherodactylidae</taxon>
        <taxon>Eleutherodactylinae</taxon>
        <taxon>Eleutherodactylus</taxon>
        <taxon>Eleutherodactylus</taxon>
    </lineage>
</organism>
<keyword evidence="7" id="KW-0807">Transducer</keyword>
<feature type="transmembrane region" description="Helical" evidence="9">
    <location>
        <begin position="150"/>
        <end position="171"/>
    </location>
</feature>
<proteinExistence type="inferred from homology"/>
<comment type="caution">
    <text evidence="11">The sequence shown here is derived from an EMBL/GenBank/DDBJ whole genome shotgun (WGS) entry which is preliminary data.</text>
</comment>
<dbReference type="Gene3D" id="1.20.1070.10">
    <property type="entry name" value="Rhodopsin 7-helix transmembrane proteins"/>
    <property type="match status" value="1"/>
</dbReference>
<dbReference type="OrthoDB" id="9899005at2759"/>
<dbReference type="PANTHER" id="PTHR24225">
    <property type="entry name" value="CHEMOTACTIC RECEPTOR"/>
    <property type="match status" value="1"/>
</dbReference>
<keyword evidence="2 9" id="KW-0812">Transmembrane</keyword>
<dbReference type="EMBL" id="WNTK01000010">
    <property type="protein sequence ID" value="KAG9476864.1"/>
    <property type="molecule type" value="Genomic_DNA"/>
</dbReference>
<evidence type="ECO:0000256" key="2">
    <source>
        <dbReference type="ARBA" id="ARBA00022692"/>
    </source>
</evidence>
<evidence type="ECO:0000313" key="12">
    <source>
        <dbReference type="Proteomes" id="UP000770717"/>
    </source>
</evidence>
<feature type="transmembrane region" description="Helical" evidence="9">
    <location>
        <begin position="314"/>
        <end position="339"/>
    </location>
</feature>
<dbReference type="PRINTS" id="PR00237">
    <property type="entry name" value="GPCRRHODOPSN"/>
</dbReference>
<evidence type="ECO:0000256" key="7">
    <source>
        <dbReference type="ARBA" id="ARBA00023224"/>
    </source>
</evidence>
<feature type="transmembrane region" description="Helical" evidence="9">
    <location>
        <begin position="275"/>
        <end position="302"/>
    </location>
</feature>
<evidence type="ECO:0000256" key="9">
    <source>
        <dbReference type="SAM" id="Phobius"/>
    </source>
</evidence>
<evidence type="ECO:0000313" key="11">
    <source>
        <dbReference type="EMBL" id="KAG9476864.1"/>
    </source>
</evidence>
<evidence type="ECO:0000256" key="5">
    <source>
        <dbReference type="ARBA" id="ARBA00023136"/>
    </source>
</evidence>
<keyword evidence="12" id="KW-1185">Reference proteome</keyword>
<dbReference type="Pfam" id="PF00001">
    <property type="entry name" value="7tm_1"/>
    <property type="match status" value="1"/>
</dbReference>
<comment type="similarity">
    <text evidence="8">Belongs to the chemokine-like receptor (CMKLR) family.</text>
</comment>
<feature type="transmembrane region" description="Helical" evidence="9">
    <location>
        <begin position="109"/>
        <end position="130"/>
    </location>
</feature>
<evidence type="ECO:0000256" key="4">
    <source>
        <dbReference type="ARBA" id="ARBA00023040"/>
    </source>
</evidence>
<dbReference type="PANTHER" id="PTHR24225:SF71">
    <property type="entry name" value="C3A ANAPHYLATOXIN CHEMOTACTIC RECEPTOR-LIKE"/>
    <property type="match status" value="1"/>
</dbReference>
<gene>
    <name evidence="11" type="ORF">GDO78_002322</name>
</gene>
<evidence type="ECO:0000256" key="8">
    <source>
        <dbReference type="ARBA" id="ARBA00025736"/>
    </source>
</evidence>
<keyword evidence="5 9" id="KW-0472">Membrane</keyword>
<evidence type="ECO:0000256" key="3">
    <source>
        <dbReference type="ARBA" id="ARBA00022989"/>
    </source>
</evidence>
<dbReference type="GO" id="GO:0004875">
    <property type="term" value="F:complement receptor activity"/>
    <property type="evidence" value="ECO:0007669"/>
    <property type="project" value="TreeGrafter"/>
</dbReference>
<dbReference type="PROSITE" id="PS50262">
    <property type="entry name" value="G_PROTEIN_RECEP_F1_2"/>
    <property type="match status" value="1"/>
</dbReference>
<feature type="transmembrane region" description="Helical" evidence="9">
    <location>
        <begin position="40"/>
        <end position="65"/>
    </location>
</feature>
<dbReference type="GO" id="GO:0007200">
    <property type="term" value="P:phospholipase C-activating G protein-coupled receptor signaling pathway"/>
    <property type="evidence" value="ECO:0007669"/>
    <property type="project" value="TreeGrafter"/>
</dbReference>
<dbReference type="AlphaFoldDB" id="A0A8J6EY88"/>
<reference evidence="11" key="1">
    <citation type="thesis" date="2020" institute="ProQuest LLC" country="789 East Eisenhower Parkway, Ann Arbor, MI, USA">
        <title>Comparative Genomics and Chromosome Evolution.</title>
        <authorList>
            <person name="Mudd A.B."/>
        </authorList>
    </citation>
    <scope>NUCLEOTIDE SEQUENCE</scope>
    <source>
        <strain evidence="11">HN-11 Male</strain>
        <tissue evidence="11">Kidney and liver</tissue>
    </source>
</reference>
<dbReference type="GO" id="GO:0007204">
    <property type="term" value="P:positive regulation of cytosolic calcium ion concentration"/>
    <property type="evidence" value="ECO:0007669"/>
    <property type="project" value="TreeGrafter"/>
</dbReference>
<sequence>MEREIHENLCYLYWDKHNSSDLQDLSPNTTHPSAIQYSSFVLSIITCIIGLPANIIVIFVTGFLMKKNKYKIWFLNLALADFTLLLFLPFQAVLAIRGSWPYGPTMCKLYHLVTFINMYCSISILTALNIVRALSVAKPVWHRRFHSQKFCWCTCVVIWVLVAICGTSALFSDVYKENPCSLSFYDSTNLVNIPSFISEKSKPLFLLPWEIGRNVSGSDPEFGKDWRNMVITKQLRAVSRVMFGYIIPLCVILLSNIIIAHHVKNSKMPTSPRLYTLITVTVMSFFCTKTPFVLTGIIFLVSLPTIKFTLMYKLSIVLPLLFSIAATNSLLNPLVYVLVGKEVRSEIVTFFRKKYAQEKRDERGREKRATSGFNSTLM</sequence>
<evidence type="ECO:0000259" key="10">
    <source>
        <dbReference type="PROSITE" id="PS50262"/>
    </source>
</evidence>
<name>A0A8J6EY88_ELECQ</name>
<keyword evidence="4" id="KW-0297">G-protein coupled receptor</keyword>
<dbReference type="InterPro" id="IPR000826">
    <property type="entry name" value="Formyl_rcpt-rel"/>
</dbReference>
<feature type="transmembrane region" description="Helical" evidence="9">
    <location>
        <begin position="72"/>
        <end position="97"/>
    </location>
</feature>
<dbReference type="GO" id="GO:0006954">
    <property type="term" value="P:inflammatory response"/>
    <property type="evidence" value="ECO:0007669"/>
    <property type="project" value="TreeGrafter"/>
</dbReference>
<feature type="transmembrane region" description="Helical" evidence="9">
    <location>
        <begin position="242"/>
        <end position="263"/>
    </location>
</feature>
<dbReference type="SUPFAM" id="SSF81321">
    <property type="entry name" value="Family A G protein-coupled receptor-like"/>
    <property type="match status" value="1"/>
</dbReference>
<dbReference type="GO" id="GO:0005886">
    <property type="term" value="C:plasma membrane"/>
    <property type="evidence" value="ECO:0007669"/>
    <property type="project" value="TreeGrafter"/>
</dbReference>
<dbReference type="InterPro" id="IPR000276">
    <property type="entry name" value="GPCR_Rhodpsn"/>
</dbReference>
<protein>
    <recommendedName>
        <fullName evidence="10">G-protein coupled receptors family 1 profile domain-containing protein</fullName>
    </recommendedName>
</protein>